<evidence type="ECO:0000259" key="3">
    <source>
        <dbReference type="Pfam" id="PF00849"/>
    </source>
</evidence>
<keyword evidence="2" id="KW-0413">Isomerase</keyword>
<accession>A0A316DQF4</accession>
<dbReference type="GO" id="GO:0140098">
    <property type="term" value="F:catalytic activity, acting on RNA"/>
    <property type="evidence" value="ECO:0007669"/>
    <property type="project" value="UniProtKB-ARBA"/>
</dbReference>
<dbReference type="GO" id="GO:0006396">
    <property type="term" value="P:RNA processing"/>
    <property type="evidence" value="ECO:0007669"/>
    <property type="project" value="UniProtKB-ARBA"/>
</dbReference>
<dbReference type="AlphaFoldDB" id="A0A316DQF4"/>
<dbReference type="InterPro" id="IPR006145">
    <property type="entry name" value="PsdUridine_synth_RsuA/RluA"/>
</dbReference>
<protein>
    <submittedName>
        <fullName evidence="4">23S rRNA pseudouridine1911/1915/1917 synthase</fullName>
    </submittedName>
</protein>
<dbReference type="Proteomes" id="UP000245430">
    <property type="component" value="Unassembled WGS sequence"/>
</dbReference>
<dbReference type="Gene3D" id="3.30.2350.10">
    <property type="entry name" value="Pseudouridine synthase"/>
    <property type="match status" value="1"/>
</dbReference>
<dbReference type="InterPro" id="IPR050188">
    <property type="entry name" value="RluA_PseudoU_synthase"/>
</dbReference>
<dbReference type="PANTHER" id="PTHR21600">
    <property type="entry name" value="MITOCHONDRIAL RNA PSEUDOURIDINE SYNTHASE"/>
    <property type="match status" value="1"/>
</dbReference>
<dbReference type="RefSeq" id="WP_109681599.1">
    <property type="nucleotide sequence ID" value="NZ_QGGP01000002.1"/>
</dbReference>
<evidence type="ECO:0000313" key="5">
    <source>
        <dbReference type="Proteomes" id="UP000245430"/>
    </source>
</evidence>
<dbReference type="InterPro" id="IPR020103">
    <property type="entry name" value="PsdUridine_synth_cat_dom_sf"/>
</dbReference>
<dbReference type="EMBL" id="QGGP01000002">
    <property type="protein sequence ID" value="PWK19718.1"/>
    <property type="molecule type" value="Genomic_DNA"/>
</dbReference>
<dbReference type="PROSITE" id="PS01129">
    <property type="entry name" value="PSI_RLU"/>
    <property type="match status" value="1"/>
</dbReference>
<proteinExistence type="inferred from homology"/>
<comment type="caution">
    <text evidence="4">The sequence shown here is derived from an EMBL/GenBank/DDBJ whole genome shotgun (WGS) entry which is preliminary data.</text>
</comment>
<dbReference type="GO" id="GO:0001522">
    <property type="term" value="P:pseudouridine synthesis"/>
    <property type="evidence" value="ECO:0007669"/>
    <property type="project" value="InterPro"/>
</dbReference>
<sequence>MAKTSDKILSNKENLQVLYEDNHIIIVNKRAGDIVQGDKTGDKPLSDVVKDFIKDKYNKPGNVYLGVVHRLDRPTTGVVMFAKTSKALPRLNKLFADKKTSKTYWALVKIMPPKKQDTLIHWLRKNPKNNKSTAYPKEVPDGKKAILHYQVLKELDNYFLLEIALETGRHHQIRVQLASLGCPIKGDLKYGFDRSNKDASISLHARSLQFTHPVSNDFIDVTAPLPKDPVWDACESNS</sequence>
<dbReference type="GO" id="GO:0009982">
    <property type="term" value="F:pseudouridine synthase activity"/>
    <property type="evidence" value="ECO:0007669"/>
    <property type="project" value="InterPro"/>
</dbReference>
<dbReference type="PANTHER" id="PTHR21600:SF83">
    <property type="entry name" value="PSEUDOURIDYLATE SYNTHASE RPUSD4, MITOCHONDRIAL"/>
    <property type="match status" value="1"/>
</dbReference>
<dbReference type="GO" id="GO:0003723">
    <property type="term" value="F:RNA binding"/>
    <property type="evidence" value="ECO:0007669"/>
    <property type="project" value="InterPro"/>
</dbReference>
<keyword evidence="5" id="KW-1185">Reference proteome</keyword>
<organism evidence="4 5">
    <name type="scientific">Xanthomarina spongicola</name>
    <dbReference type="NCBI Taxonomy" id="570520"/>
    <lineage>
        <taxon>Bacteria</taxon>
        <taxon>Pseudomonadati</taxon>
        <taxon>Bacteroidota</taxon>
        <taxon>Flavobacteriia</taxon>
        <taxon>Flavobacteriales</taxon>
        <taxon>Flavobacteriaceae</taxon>
        <taxon>Xanthomarina</taxon>
    </lineage>
</organism>
<reference evidence="4 5" key="1">
    <citation type="submission" date="2018-05" db="EMBL/GenBank/DDBJ databases">
        <title>Genomic Encyclopedia of Archaeal and Bacterial Type Strains, Phase II (KMG-II): from individual species to whole genera.</title>
        <authorList>
            <person name="Goeker M."/>
        </authorList>
    </citation>
    <scope>NUCLEOTIDE SEQUENCE [LARGE SCALE GENOMIC DNA]</scope>
    <source>
        <strain evidence="4 5">DSM 22637</strain>
    </source>
</reference>
<dbReference type="InterPro" id="IPR006224">
    <property type="entry name" value="PsdUridine_synth_RluA-like_CS"/>
</dbReference>
<dbReference type="Pfam" id="PF00849">
    <property type="entry name" value="PseudoU_synth_2"/>
    <property type="match status" value="1"/>
</dbReference>
<evidence type="ECO:0000256" key="2">
    <source>
        <dbReference type="ARBA" id="ARBA00023235"/>
    </source>
</evidence>
<evidence type="ECO:0000313" key="4">
    <source>
        <dbReference type="EMBL" id="PWK19718.1"/>
    </source>
</evidence>
<evidence type="ECO:0000256" key="1">
    <source>
        <dbReference type="ARBA" id="ARBA00010876"/>
    </source>
</evidence>
<name>A0A316DQF4_9FLAO</name>
<dbReference type="SUPFAM" id="SSF55120">
    <property type="entry name" value="Pseudouridine synthase"/>
    <property type="match status" value="1"/>
</dbReference>
<gene>
    <name evidence="4" type="ORF">LX78_01068</name>
</gene>
<dbReference type="CDD" id="cd02869">
    <property type="entry name" value="PseudoU_synth_RluA_like"/>
    <property type="match status" value="1"/>
</dbReference>
<feature type="domain" description="Pseudouridine synthase RsuA/RluA-like" evidence="3">
    <location>
        <begin position="23"/>
        <end position="179"/>
    </location>
</feature>
<comment type="similarity">
    <text evidence="1">Belongs to the pseudouridine synthase RluA family.</text>
</comment>
<dbReference type="OrthoDB" id="9807829at2"/>